<dbReference type="PANTHER" id="PTHR43720">
    <property type="entry name" value="2-AMINOMUCONIC SEMIALDEHYDE DEHYDROGENASE"/>
    <property type="match status" value="1"/>
</dbReference>
<comment type="caution">
    <text evidence="4">The sequence shown here is derived from an EMBL/GenBank/DDBJ whole genome shotgun (WGS) entry which is preliminary data.</text>
</comment>
<dbReference type="Proteomes" id="UP001227192">
    <property type="component" value="Unassembled WGS sequence"/>
</dbReference>
<gene>
    <name evidence="4" type="ORF">VN97_g4186</name>
</gene>
<reference evidence="4" key="1">
    <citation type="submission" date="2015-06" db="EMBL/GenBank/DDBJ databases">
        <authorList>
            <person name="Nguyen H."/>
        </authorList>
    </citation>
    <scope>NUCLEOTIDE SEQUENCE</scope>
    <source>
        <strain evidence="4">DAOM 180753</strain>
    </source>
</reference>
<evidence type="ECO:0000259" key="3">
    <source>
        <dbReference type="Pfam" id="PF00171"/>
    </source>
</evidence>
<dbReference type="InterPro" id="IPR016162">
    <property type="entry name" value="Ald_DH_N"/>
</dbReference>
<keyword evidence="5" id="KW-1185">Reference proteome</keyword>
<evidence type="ECO:0000256" key="1">
    <source>
        <dbReference type="ARBA" id="ARBA00009986"/>
    </source>
</evidence>
<dbReference type="PANTHER" id="PTHR43720:SF2">
    <property type="entry name" value="2-AMINOMUCONIC SEMIALDEHYDE DEHYDROGENASE"/>
    <property type="match status" value="1"/>
</dbReference>
<evidence type="ECO:0000256" key="2">
    <source>
        <dbReference type="ARBA" id="ARBA00023027"/>
    </source>
</evidence>
<name>A0AAI9TLW6_PENTH</name>
<evidence type="ECO:0000313" key="5">
    <source>
        <dbReference type="Proteomes" id="UP001227192"/>
    </source>
</evidence>
<sequence>MATTISTLRTIDTFPRILGYLENPANETIQVQNFIENQFLASAHTAQWIDSFDPRSGQHLASVPRSAANVVEYAVNVASRAFPGWSQTTPQYRSEILFRVASIMEQKRDMFALWESTDVGKPVFRAQAEVDRSVEVFRYFANYILQDDSGVHLNNLIGSTTMTYEHRAPVGVFAIITSCNMPLFLLSSKIAPCLAFGCTGVAKPSEFSSITAFLFSEVLRRADLPPGVMNIIFGDGLNTGAALVSSPLVRGVSFTGGVEASIQIRRNTVPDIHKLLFLEVKGNCPTIIFADFNMEEAAALAAFAAFENSGQLCLSGSHIYVHRSAYEKLLPLLIKCVESDYAMGGKGIGPVISAEHYAKIRSYLVEAEQPANATFETGDIPRQVPKNGFWVPPTILSNVSIDDLMGREIFGPVATVHPFDTEDEVVRLCNANPNGRGALILTDDLARMSRVGKHLDARLVWAGCWMGRELGAGLTDLRAIGTGREGGTRARDMFTRFRAVHVPSY</sequence>
<dbReference type="InterPro" id="IPR016161">
    <property type="entry name" value="Ald_DH/histidinol_DH"/>
</dbReference>
<keyword evidence="2" id="KW-0520">NAD</keyword>
<reference evidence="4" key="2">
    <citation type="journal article" date="2016" name="Fungal Biol.">
        <title>Ochratoxin A production by Penicillium thymicola.</title>
        <authorList>
            <person name="Nguyen H.D.T."/>
            <person name="McMullin D.R."/>
            <person name="Ponomareva E."/>
            <person name="Riley R."/>
            <person name="Pomraning K.R."/>
            <person name="Baker S.E."/>
            <person name="Seifert K.A."/>
        </authorList>
    </citation>
    <scope>NUCLEOTIDE SEQUENCE</scope>
    <source>
        <strain evidence="4">DAOM 180753</strain>
    </source>
</reference>
<dbReference type="EMBL" id="LACB01000095">
    <property type="protein sequence ID" value="KAJ9489093.1"/>
    <property type="molecule type" value="Genomic_DNA"/>
</dbReference>
<dbReference type="AlphaFoldDB" id="A0AAI9TLW6"/>
<dbReference type="InterPro" id="IPR016163">
    <property type="entry name" value="Ald_DH_C"/>
</dbReference>
<dbReference type="Gene3D" id="3.40.605.10">
    <property type="entry name" value="Aldehyde Dehydrogenase, Chain A, domain 1"/>
    <property type="match status" value="1"/>
</dbReference>
<dbReference type="SUPFAM" id="SSF53720">
    <property type="entry name" value="ALDH-like"/>
    <property type="match status" value="1"/>
</dbReference>
<dbReference type="Gene3D" id="3.40.309.10">
    <property type="entry name" value="Aldehyde Dehydrogenase, Chain A, domain 2"/>
    <property type="match status" value="1"/>
</dbReference>
<proteinExistence type="inferred from homology"/>
<evidence type="ECO:0000313" key="4">
    <source>
        <dbReference type="EMBL" id="KAJ9489093.1"/>
    </source>
</evidence>
<comment type="similarity">
    <text evidence="1">Belongs to the aldehyde dehydrogenase family.</text>
</comment>
<organism evidence="4 5">
    <name type="scientific">Penicillium thymicola</name>
    <dbReference type="NCBI Taxonomy" id="293382"/>
    <lineage>
        <taxon>Eukaryota</taxon>
        <taxon>Fungi</taxon>
        <taxon>Dikarya</taxon>
        <taxon>Ascomycota</taxon>
        <taxon>Pezizomycotina</taxon>
        <taxon>Eurotiomycetes</taxon>
        <taxon>Eurotiomycetidae</taxon>
        <taxon>Eurotiales</taxon>
        <taxon>Aspergillaceae</taxon>
        <taxon>Penicillium</taxon>
    </lineage>
</organism>
<accession>A0AAI9TLW6</accession>
<dbReference type="InterPro" id="IPR015590">
    <property type="entry name" value="Aldehyde_DH_dom"/>
</dbReference>
<dbReference type="GO" id="GO:0016620">
    <property type="term" value="F:oxidoreductase activity, acting on the aldehyde or oxo group of donors, NAD or NADP as acceptor"/>
    <property type="evidence" value="ECO:0007669"/>
    <property type="project" value="InterPro"/>
</dbReference>
<feature type="domain" description="Aldehyde dehydrogenase" evidence="3">
    <location>
        <begin position="46"/>
        <end position="500"/>
    </location>
</feature>
<protein>
    <recommendedName>
        <fullName evidence="3">Aldehyde dehydrogenase domain-containing protein</fullName>
    </recommendedName>
</protein>
<dbReference type="Pfam" id="PF00171">
    <property type="entry name" value="Aldedh"/>
    <property type="match status" value="1"/>
</dbReference>